<dbReference type="Proteomes" id="UP000229095">
    <property type="component" value="Unassembled WGS sequence"/>
</dbReference>
<reference evidence="3 4" key="1">
    <citation type="submission" date="2017-10" db="EMBL/GenBank/DDBJ databases">
        <title>Draft genome sequences of strains TRE 1, TRE 9, TRE H and TRI 7, isolated from tamarins, belonging to four potential novel Bifidobacterium species.</title>
        <authorList>
            <person name="Mattarelli P."/>
            <person name="Modesto M."/>
            <person name="Puglisi E."/>
            <person name="Morelli L."/>
            <person name="Spezio C."/>
            <person name="Bonetti A."/>
            <person name="Sandri C."/>
        </authorList>
    </citation>
    <scope>NUCLEOTIDE SEQUENCE [LARGE SCALE GENOMIC DNA]</scope>
    <source>
        <strain evidence="4">TRE1</strain>
    </source>
</reference>
<keyword evidence="2" id="KW-0472">Membrane</keyword>
<name>A0A2M9HAD4_9BIFI</name>
<evidence type="ECO:0000256" key="1">
    <source>
        <dbReference type="SAM" id="MobiDB-lite"/>
    </source>
</evidence>
<keyword evidence="4" id="KW-1185">Reference proteome</keyword>
<feature type="transmembrane region" description="Helical" evidence="2">
    <location>
        <begin position="43"/>
        <end position="61"/>
    </location>
</feature>
<comment type="caution">
    <text evidence="3">The sequence shown here is derived from an EMBL/GenBank/DDBJ whole genome shotgun (WGS) entry which is preliminary data.</text>
</comment>
<feature type="transmembrane region" description="Helical" evidence="2">
    <location>
        <begin position="332"/>
        <end position="354"/>
    </location>
</feature>
<evidence type="ECO:0000256" key="2">
    <source>
        <dbReference type="SAM" id="Phobius"/>
    </source>
</evidence>
<sequence>MRTLRNRTIMLIVAMLSLLAYTVIRFTWLVSSGIGGQMTLADIVWMLGLIVVVAICIYYTVRNIRLLRRGVTTARGIIWMFNEIHSTDSDGDPTTRFEYTIRLERGDTLKFAELPVYGRIERLMKTPGTHIILRWIEDTDIIDLIEPDPGYPQPNPYDVVEERRGDNANRSAGSGNASNNRNDDADKHYTVVRRMATSQEHEWRTSHMSSMPYGATTMPYMAPAAQGTDGGNGNADDDAAWYDAKRRYAVLLNPPTMLFFFGLVALTGYQLGTMSPFGVERVMQDAVVFVSALVFAVWMIIHMLVQGPSLAHDDIYRHEPRQVRSRLLRRNIVRHCIGIVVFLAIGLSGLSGVFGTLQQGPVTKPVTFSSFAHHTETDDDDDETEYADFTFTDALGEEIGISVESSHEEYILRQTGERTGRGLVLTYWDLGHGNYAYDHARPNATTE</sequence>
<accession>A0A2M9HAD4</accession>
<feature type="transmembrane region" description="Helical" evidence="2">
    <location>
        <begin position="286"/>
        <end position="311"/>
    </location>
</feature>
<organism evidence="3 4">
    <name type="scientific">Bifidobacterium primatium</name>
    <dbReference type="NCBI Taxonomy" id="2045438"/>
    <lineage>
        <taxon>Bacteria</taxon>
        <taxon>Bacillati</taxon>
        <taxon>Actinomycetota</taxon>
        <taxon>Actinomycetes</taxon>
        <taxon>Bifidobacteriales</taxon>
        <taxon>Bifidobacteriaceae</taxon>
        <taxon>Bifidobacterium</taxon>
    </lineage>
</organism>
<keyword evidence="2" id="KW-1133">Transmembrane helix</keyword>
<feature type="region of interest" description="Disordered" evidence="1">
    <location>
        <begin position="166"/>
        <end position="187"/>
    </location>
</feature>
<keyword evidence="2" id="KW-0812">Transmembrane</keyword>
<evidence type="ECO:0000313" key="3">
    <source>
        <dbReference type="EMBL" id="PJM73769.1"/>
    </source>
</evidence>
<feature type="compositionally biased region" description="Low complexity" evidence="1">
    <location>
        <begin position="168"/>
        <end position="180"/>
    </location>
</feature>
<proteinExistence type="predicted"/>
<feature type="transmembrane region" description="Helical" evidence="2">
    <location>
        <begin position="248"/>
        <end position="266"/>
    </location>
</feature>
<protein>
    <submittedName>
        <fullName evidence="3">Uncharacterized protein</fullName>
    </submittedName>
</protein>
<dbReference type="EMBL" id="PEBI01000001">
    <property type="protein sequence ID" value="PJM73769.1"/>
    <property type="molecule type" value="Genomic_DNA"/>
</dbReference>
<dbReference type="AlphaFoldDB" id="A0A2M9HAD4"/>
<dbReference type="RefSeq" id="WP_100509915.1">
    <property type="nucleotide sequence ID" value="NZ_PEBI01000001.1"/>
</dbReference>
<feature type="transmembrane region" description="Helical" evidence="2">
    <location>
        <begin position="9"/>
        <end position="31"/>
    </location>
</feature>
<evidence type="ECO:0000313" key="4">
    <source>
        <dbReference type="Proteomes" id="UP000229095"/>
    </source>
</evidence>
<gene>
    <name evidence="3" type="ORF">CS006_00880</name>
</gene>